<dbReference type="GO" id="GO:0032797">
    <property type="term" value="C:SMN complex"/>
    <property type="evidence" value="ECO:0007669"/>
    <property type="project" value="TreeGrafter"/>
</dbReference>
<comment type="caution">
    <text evidence="3">The sequence shown here is derived from an EMBL/GenBank/DDBJ whole genome shotgun (WGS) entry which is preliminary data.</text>
</comment>
<reference evidence="3 4" key="1">
    <citation type="journal article" date="2017" name="Mol. Ecol.">
        <title>Comparative and population genomic landscape of Phellinus noxius: A hypervariable fungus causing root rot in trees.</title>
        <authorList>
            <person name="Chung C.L."/>
            <person name="Lee T.J."/>
            <person name="Akiba M."/>
            <person name="Lee H.H."/>
            <person name="Kuo T.H."/>
            <person name="Liu D."/>
            <person name="Ke H.M."/>
            <person name="Yokoi T."/>
            <person name="Roa M.B."/>
            <person name="Lu M.J."/>
            <person name="Chang Y.Y."/>
            <person name="Ann P.J."/>
            <person name="Tsai J.N."/>
            <person name="Chen C.Y."/>
            <person name="Tzean S.S."/>
            <person name="Ota Y."/>
            <person name="Hattori T."/>
            <person name="Sahashi N."/>
            <person name="Liou R.F."/>
            <person name="Kikuchi T."/>
            <person name="Tsai I.J."/>
        </authorList>
    </citation>
    <scope>NUCLEOTIDE SEQUENCE [LARGE SCALE GENOMIC DNA]</scope>
    <source>
        <strain evidence="3 4">FFPRI411160</strain>
    </source>
</reference>
<dbReference type="EMBL" id="NBII01000003">
    <property type="protein sequence ID" value="PAV21325.1"/>
    <property type="molecule type" value="Genomic_DNA"/>
</dbReference>
<proteinExistence type="inferred from homology"/>
<dbReference type="PANTHER" id="PTHR12794">
    <property type="entry name" value="GEMIN2"/>
    <property type="match status" value="1"/>
</dbReference>
<feature type="region of interest" description="Disordered" evidence="2">
    <location>
        <begin position="147"/>
        <end position="170"/>
    </location>
</feature>
<protein>
    <submittedName>
        <fullName evidence="3">SIP1 domain-containing</fullName>
    </submittedName>
</protein>
<feature type="compositionally biased region" description="Basic residues" evidence="2">
    <location>
        <begin position="152"/>
        <end position="161"/>
    </location>
</feature>
<dbReference type="Pfam" id="PF04938">
    <property type="entry name" value="SIP1"/>
    <property type="match status" value="1"/>
</dbReference>
<dbReference type="GO" id="GO:0005634">
    <property type="term" value="C:nucleus"/>
    <property type="evidence" value="ECO:0007669"/>
    <property type="project" value="TreeGrafter"/>
</dbReference>
<evidence type="ECO:0000256" key="2">
    <source>
        <dbReference type="SAM" id="MobiDB-lite"/>
    </source>
</evidence>
<name>A0A286UPC7_9AGAM</name>
<sequence length="431" mass="48888">MSLSYKRSRDEMEGSDNDEPSMGRQILPVAQLPDDFDGEPMDGMQYLFTVRRDARKLPSITRVSNPYEVKRPRIETIELSSSRPRIVLPSEEWRAVFLNRFKNFRKNCIQTTIGVHKPPSAGSEKLMPDMKARDAWWAYINGRPEIEWNPPRKPKKQRQPRPKNTTTSDIDHVSQFEVTYSGGDGTINGNSAGFVIKEEEEDTASFVMNEFGDVAGENGEEPDMNADLERSEMEIEAVLGEDAGLLPTPFATPQPESRYKVSENRGYRGPGRPRTPTPALLRAMDNRYCTHLLMYFAHWIKQHLSQLESPHPQTSIYSHLSQNHARWMFALLAFVDEHLSSDELSNLRSLARACLSLIKDLNKNANDSSSSSSSSSSEAEKIIGGSDIHWVGDPADAPLNERACWVIVTIISDFWAQRDLWMDAEEMLNRP</sequence>
<dbReference type="GO" id="GO:0000387">
    <property type="term" value="P:spliceosomal snRNP assembly"/>
    <property type="evidence" value="ECO:0007669"/>
    <property type="project" value="InterPro"/>
</dbReference>
<evidence type="ECO:0000313" key="4">
    <source>
        <dbReference type="Proteomes" id="UP000217199"/>
    </source>
</evidence>
<keyword evidence="4" id="KW-1185">Reference proteome</keyword>
<dbReference type="OrthoDB" id="428895at2759"/>
<dbReference type="Proteomes" id="UP000217199">
    <property type="component" value="Unassembled WGS sequence"/>
</dbReference>
<evidence type="ECO:0000256" key="1">
    <source>
        <dbReference type="ARBA" id="ARBA00025758"/>
    </source>
</evidence>
<dbReference type="PANTHER" id="PTHR12794:SF0">
    <property type="entry name" value="GEM-ASSOCIATED PROTEIN 2"/>
    <property type="match status" value="1"/>
</dbReference>
<gene>
    <name evidence="3" type="ORF">PNOK_0395200</name>
</gene>
<organism evidence="3 4">
    <name type="scientific">Pyrrhoderma noxium</name>
    <dbReference type="NCBI Taxonomy" id="2282107"/>
    <lineage>
        <taxon>Eukaryota</taxon>
        <taxon>Fungi</taxon>
        <taxon>Dikarya</taxon>
        <taxon>Basidiomycota</taxon>
        <taxon>Agaricomycotina</taxon>
        <taxon>Agaricomycetes</taxon>
        <taxon>Hymenochaetales</taxon>
        <taxon>Hymenochaetaceae</taxon>
        <taxon>Pyrrhoderma</taxon>
    </lineage>
</organism>
<dbReference type="AlphaFoldDB" id="A0A286UPC7"/>
<evidence type="ECO:0000313" key="3">
    <source>
        <dbReference type="EMBL" id="PAV21325.1"/>
    </source>
</evidence>
<feature type="region of interest" description="Disordered" evidence="2">
    <location>
        <begin position="1"/>
        <end position="35"/>
    </location>
</feature>
<accession>A0A286UPC7</accession>
<dbReference type="Gene3D" id="1.20.58.1070">
    <property type="match status" value="1"/>
</dbReference>
<comment type="similarity">
    <text evidence="1">Belongs to the gemin-2 family.</text>
</comment>
<dbReference type="InterPro" id="IPR035426">
    <property type="entry name" value="Gemin2/Brr1"/>
</dbReference>
<dbReference type="InParanoid" id="A0A286UPC7"/>
<feature type="region of interest" description="Disordered" evidence="2">
    <location>
        <begin position="250"/>
        <end position="278"/>
    </location>
</feature>
<feature type="compositionally biased region" description="Basic and acidic residues" evidence="2">
    <location>
        <begin position="257"/>
        <end position="266"/>
    </location>
</feature>